<dbReference type="EMBL" id="BARU01042176">
    <property type="protein sequence ID" value="GAH82003.1"/>
    <property type="molecule type" value="Genomic_DNA"/>
</dbReference>
<sequence length="37" mass="4260">NWEITKIEPSPLCILLIYVSEDLKIRVGQLGEVSFKK</sequence>
<proteinExistence type="predicted"/>
<organism evidence="1">
    <name type="scientific">marine sediment metagenome</name>
    <dbReference type="NCBI Taxonomy" id="412755"/>
    <lineage>
        <taxon>unclassified sequences</taxon>
        <taxon>metagenomes</taxon>
        <taxon>ecological metagenomes</taxon>
    </lineage>
</organism>
<feature type="non-terminal residue" evidence="1">
    <location>
        <position position="1"/>
    </location>
</feature>
<reference evidence="1" key="1">
    <citation type="journal article" date="2014" name="Front. Microbiol.">
        <title>High frequency of phylogenetically diverse reductive dehalogenase-homologous genes in deep subseafloor sedimentary metagenomes.</title>
        <authorList>
            <person name="Kawai M."/>
            <person name="Futagami T."/>
            <person name="Toyoda A."/>
            <person name="Takaki Y."/>
            <person name="Nishi S."/>
            <person name="Hori S."/>
            <person name="Arai W."/>
            <person name="Tsubouchi T."/>
            <person name="Morono Y."/>
            <person name="Uchiyama I."/>
            <person name="Ito T."/>
            <person name="Fujiyama A."/>
            <person name="Inagaki F."/>
            <person name="Takami H."/>
        </authorList>
    </citation>
    <scope>NUCLEOTIDE SEQUENCE</scope>
    <source>
        <strain evidence="1">Expedition CK06-06</strain>
    </source>
</reference>
<protein>
    <submittedName>
        <fullName evidence="1">Uncharacterized protein</fullName>
    </submittedName>
</protein>
<accession>X1KIW9</accession>
<name>X1KIW9_9ZZZZ</name>
<evidence type="ECO:0000313" key="1">
    <source>
        <dbReference type="EMBL" id="GAH82003.1"/>
    </source>
</evidence>
<dbReference type="AlphaFoldDB" id="X1KIW9"/>
<comment type="caution">
    <text evidence="1">The sequence shown here is derived from an EMBL/GenBank/DDBJ whole genome shotgun (WGS) entry which is preliminary data.</text>
</comment>
<gene>
    <name evidence="1" type="ORF">S03H2_64858</name>
</gene>